<sequence>MVEKVMADKQNQEKKQSLTPEVESVSNYLTEMKELPPSFSEAGQLEKEKKVTKVRVSQASKPQETTEKTFQKAVQVPTARKKEEVETKEEIIQESSEEEVRKSRLPISGKDIILGMVNLISLILLVIILFKLPLLADELKKLRVEFYLNQSNVTYEFADVEESKAKKEELESLFVDESGVIAFVNDIEKLKGENLPIQKVEFANQKVIKDRTGNFGVPIVIELVGNWDAISQTLQRIDKLPYLTRAANVDIVRSEEEEGVIVFKYGVFLYVNPSLGESR</sequence>
<keyword evidence="2" id="KW-1133">Transmembrane helix</keyword>
<feature type="region of interest" description="Disordered" evidence="1">
    <location>
        <begin position="1"/>
        <end position="72"/>
    </location>
</feature>
<evidence type="ECO:0000256" key="2">
    <source>
        <dbReference type="SAM" id="Phobius"/>
    </source>
</evidence>
<feature type="compositionally biased region" description="Basic and acidic residues" evidence="1">
    <location>
        <begin position="1"/>
        <end position="16"/>
    </location>
</feature>
<dbReference type="AlphaFoldDB" id="A0A1F7Y1N7"/>
<feature type="transmembrane region" description="Helical" evidence="2">
    <location>
        <begin position="112"/>
        <end position="134"/>
    </location>
</feature>
<evidence type="ECO:0000256" key="1">
    <source>
        <dbReference type="SAM" id="MobiDB-lite"/>
    </source>
</evidence>
<dbReference type="EMBL" id="MGGE01000022">
    <property type="protein sequence ID" value="OGM21224.1"/>
    <property type="molecule type" value="Genomic_DNA"/>
</dbReference>
<accession>A0A1F7Y1N7</accession>
<gene>
    <name evidence="3" type="ORF">A2714_05455</name>
</gene>
<name>A0A1F7Y1N7_9BACT</name>
<organism evidence="3 4">
    <name type="scientific">Candidatus Woesebacteria bacterium RIFCSPHIGHO2_01_FULL_38_9</name>
    <dbReference type="NCBI Taxonomy" id="1802492"/>
    <lineage>
        <taxon>Bacteria</taxon>
        <taxon>Candidatus Woeseibacteriota</taxon>
    </lineage>
</organism>
<proteinExistence type="predicted"/>
<comment type="caution">
    <text evidence="3">The sequence shown here is derived from an EMBL/GenBank/DDBJ whole genome shotgun (WGS) entry which is preliminary data.</text>
</comment>
<dbReference type="Proteomes" id="UP000178419">
    <property type="component" value="Unassembled WGS sequence"/>
</dbReference>
<evidence type="ECO:0000313" key="3">
    <source>
        <dbReference type="EMBL" id="OGM21224.1"/>
    </source>
</evidence>
<reference evidence="3 4" key="1">
    <citation type="journal article" date="2016" name="Nat. Commun.">
        <title>Thousands of microbial genomes shed light on interconnected biogeochemical processes in an aquifer system.</title>
        <authorList>
            <person name="Anantharaman K."/>
            <person name="Brown C.T."/>
            <person name="Hug L.A."/>
            <person name="Sharon I."/>
            <person name="Castelle C.J."/>
            <person name="Probst A.J."/>
            <person name="Thomas B.C."/>
            <person name="Singh A."/>
            <person name="Wilkins M.J."/>
            <person name="Karaoz U."/>
            <person name="Brodie E.L."/>
            <person name="Williams K.H."/>
            <person name="Hubbard S.S."/>
            <person name="Banfield J.F."/>
        </authorList>
    </citation>
    <scope>NUCLEOTIDE SEQUENCE [LARGE SCALE GENOMIC DNA]</scope>
</reference>
<evidence type="ECO:0000313" key="4">
    <source>
        <dbReference type="Proteomes" id="UP000178419"/>
    </source>
</evidence>
<keyword evidence="2" id="KW-0472">Membrane</keyword>
<protein>
    <submittedName>
        <fullName evidence="3">Uncharacterized protein</fullName>
    </submittedName>
</protein>
<keyword evidence="2" id="KW-0812">Transmembrane</keyword>